<dbReference type="SUPFAM" id="SSF46458">
    <property type="entry name" value="Globin-like"/>
    <property type="match status" value="1"/>
</dbReference>
<dbReference type="InParanoid" id="A0A5G2QP95"/>
<dbReference type="STRING" id="9823.ENSSSCP00000063903"/>
<dbReference type="Pfam" id="PF00042">
    <property type="entry name" value="Globin"/>
    <property type="match status" value="1"/>
</dbReference>
<dbReference type="PANTHER" id="PTHR11442:SF8">
    <property type="entry name" value="HEMOGLOBIN SUBUNIT MU"/>
    <property type="match status" value="1"/>
</dbReference>
<evidence type="ECO:0000256" key="4">
    <source>
        <dbReference type="ARBA" id="ARBA00022621"/>
    </source>
</evidence>
<organism evidence="9 10">
    <name type="scientific">Sus scrofa</name>
    <name type="common">Pig</name>
    <dbReference type="NCBI Taxonomy" id="9823"/>
    <lineage>
        <taxon>Eukaryota</taxon>
        <taxon>Metazoa</taxon>
        <taxon>Chordata</taxon>
        <taxon>Craniata</taxon>
        <taxon>Vertebrata</taxon>
        <taxon>Euteleostomi</taxon>
        <taxon>Mammalia</taxon>
        <taxon>Eutheria</taxon>
        <taxon>Laurasiatheria</taxon>
        <taxon>Artiodactyla</taxon>
        <taxon>Suina</taxon>
        <taxon>Suidae</taxon>
        <taxon>Sus</taxon>
    </lineage>
</organism>
<dbReference type="InterPro" id="IPR009050">
    <property type="entry name" value="Globin-like_sf"/>
</dbReference>
<protein>
    <submittedName>
        <fullName evidence="9">Hemoglobin subunit mu</fullName>
    </submittedName>
</protein>
<gene>
    <name evidence="9 11" type="primary">HBM</name>
</gene>
<keyword evidence="3 7" id="KW-0349">Heme</keyword>
<evidence type="ECO:0000256" key="3">
    <source>
        <dbReference type="ARBA" id="ARBA00022617"/>
    </source>
</evidence>
<dbReference type="Ensembl" id="ENSSSCT00000076575.2">
    <property type="protein sequence ID" value="ENSSSCP00000063903.1"/>
    <property type="gene ID" value="ENSSSCG00000007977.5"/>
</dbReference>
<evidence type="ECO:0007829" key="12">
    <source>
        <dbReference type="PeptideAtlas" id="A0A5G2QP95"/>
    </source>
</evidence>
<reference evidence="9" key="2">
    <citation type="journal article" date="2020" name="Gigascience">
        <title>An improved pig reference genome sequence to enable pig genetics and genomics research.</title>
        <authorList>
            <person name="Warr A."/>
            <person name="Affara N."/>
            <person name="Aken B."/>
            <person name="Beiki H."/>
            <person name="Bickhart D.M."/>
            <person name="Billis K."/>
            <person name="Chow W."/>
            <person name="Eory L."/>
            <person name="Finlayson H.A."/>
            <person name="Flicek P."/>
            <person name="Giron C.G."/>
            <person name="Griffin D.K."/>
            <person name="Hall R."/>
            <person name="Hannum G."/>
            <person name="Hourlier T."/>
            <person name="Howe K."/>
            <person name="Hume D.A."/>
            <person name="Izuogu O."/>
            <person name="Kim K."/>
            <person name="Koren S."/>
            <person name="Liu H."/>
            <person name="Manchanda N."/>
            <person name="Martin F.J."/>
            <person name="Nonneman D.J."/>
            <person name="O'Connor R.E."/>
            <person name="Phillippy A.M."/>
            <person name="Rohrer G.A."/>
            <person name="Rosen B.D."/>
            <person name="Rund L.A."/>
            <person name="Sargent C.A."/>
            <person name="Schook L.B."/>
            <person name="Schroeder S.G."/>
            <person name="Schwartz A.S."/>
            <person name="Skinner B.M."/>
            <person name="Talbot R."/>
            <person name="Tseng E."/>
            <person name="Tuggle C.K."/>
            <person name="Watson M."/>
            <person name="Smith T.P.L."/>
            <person name="Archibald A.L."/>
        </authorList>
    </citation>
    <scope>NUCLEOTIDE SEQUENCE [LARGE SCALE GENOMIC DNA]</scope>
    <source>
        <strain evidence="9">Duroc</strain>
    </source>
</reference>
<keyword evidence="2 7" id="KW-0813">Transport</keyword>
<dbReference type="SMR" id="A0A5G2QP95"/>
<dbReference type="PROSITE" id="PS01033">
    <property type="entry name" value="GLOBIN"/>
    <property type="match status" value="1"/>
</dbReference>
<dbReference type="GO" id="GO:0019825">
    <property type="term" value="F:oxygen binding"/>
    <property type="evidence" value="ECO:0007669"/>
    <property type="project" value="InterPro"/>
</dbReference>
<dbReference type="GO" id="GO:0005344">
    <property type="term" value="F:oxygen carrier activity"/>
    <property type="evidence" value="ECO:0007669"/>
    <property type="project" value="UniProtKB-KW"/>
</dbReference>
<keyword evidence="10" id="KW-1185">Reference proteome</keyword>
<comment type="similarity">
    <text evidence="1 7">Belongs to the globin family.</text>
</comment>
<dbReference type="InterPro" id="IPR012292">
    <property type="entry name" value="Globin/Proto"/>
</dbReference>
<dbReference type="GeneTree" id="ENSGT00940000163447"/>
<dbReference type="VGNC" id="VGNC:88793">
    <property type="gene designation" value="HBM"/>
</dbReference>
<evidence type="ECO:0000256" key="7">
    <source>
        <dbReference type="RuleBase" id="RU000356"/>
    </source>
</evidence>
<dbReference type="GO" id="GO:0046872">
    <property type="term" value="F:metal ion binding"/>
    <property type="evidence" value="ECO:0007669"/>
    <property type="project" value="UniProtKB-KW"/>
</dbReference>
<proteinExistence type="evidence at protein level"/>
<dbReference type="PANTHER" id="PTHR11442">
    <property type="entry name" value="HEMOGLOBIN FAMILY MEMBER"/>
    <property type="match status" value="1"/>
</dbReference>
<dbReference type="InterPro" id="IPR000971">
    <property type="entry name" value="Globin"/>
</dbReference>
<dbReference type="InterPro" id="IPR050056">
    <property type="entry name" value="Hemoglobin_oxygen_transport"/>
</dbReference>
<evidence type="ECO:0000313" key="11">
    <source>
        <dbReference type="VGNC" id="VGNC:88793"/>
    </source>
</evidence>
<evidence type="ECO:0000256" key="2">
    <source>
        <dbReference type="ARBA" id="ARBA00022448"/>
    </source>
</evidence>
<feature type="domain" description="Globin" evidence="8">
    <location>
        <begin position="50"/>
        <end position="192"/>
    </location>
</feature>
<reference evidence="10" key="1">
    <citation type="submission" date="2009-11" db="EMBL/GenBank/DDBJ databases">
        <authorList>
            <consortium name="Porcine genome sequencing project"/>
        </authorList>
    </citation>
    <scope>NUCLEOTIDE SEQUENCE [LARGE SCALE GENOMIC DNA]</scope>
    <source>
        <strain evidence="10">Duroc</strain>
    </source>
</reference>
<dbReference type="Bgee" id="ENSSSCG00000007977">
    <property type="expression patterns" value="Expressed in blood and 26 other cell types or tissues"/>
</dbReference>
<evidence type="ECO:0000313" key="9">
    <source>
        <dbReference type="Ensembl" id="ENSSSCP00000063903.1"/>
    </source>
</evidence>
<evidence type="ECO:0000256" key="5">
    <source>
        <dbReference type="ARBA" id="ARBA00022723"/>
    </source>
</evidence>
<dbReference type="AlphaFoldDB" id="A0A5G2QP95"/>
<evidence type="ECO:0000313" key="10">
    <source>
        <dbReference type="Proteomes" id="UP000008227"/>
    </source>
</evidence>
<reference evidence="9" key="3">
    <citation type="submission" date="2025-08" db="UniProtKB">
        <authorList>
            <consortium name="Ensembl"/>
        </authorList>
    </citation>
    <scope>IDENTIFICATION</scope>
</reference>
<name>A0A5G2QP95_PIG</name>
<keyword evidence="12" id="KW-1267">Proteomics identification</keyword>
<evidence type="ECO:0000256" key="1">
    <source>
        <dbReference type="ARBA" id="ARBA00008705"/>
    </source>
</evidence>
<evidence type="ECO:0000256" key="6">
    <source>
        <dbReference type="ARBA" id="ARBA00023004"/>
    </source>
</evidence>
<sequence length="192" mass="21043">MLSAQERVHIAQVWDLIAGHEAPFGAELLLRWAGEESPGSQRGGDWGVGPATGGGRYRGFPGVWAAQAPKGLRPPPPLHSRRLFTAYPSTKTYFTHLGDSPDQARLLSHGRRLLEAVGVAVQHVDNLRAALSPLADLHAHVLRVDPTNFPLLIQCFQVVLASHLQGEFTVEMQAAWDKFLMGVAVVLTEKYR</sequence>
<evidence type="ECO:0000259" key="8">
    <source>
        <dbReference type="PROSITE" id="PS01033"/>
    </source>
</evidence>
<reference evidence="9" key="4">
    <citation type="submission" date="2025-09" db="UniProtKB">
        <authorList>
            <consortium name="Ensembl"/>
        </authorList>
    </citation>
    <scope>IDENTIFICATION</scope>
</reference>
<dbReference type="Gene3D" id="1.10.490.10">
    <property type="entry name" value="Globins"/>
    <property type="match status" value="1"/>
</dbReference>
<keyword evidence="6" id="KW-0408">Iron</keyword>
<accession>A0A5G2QP95</accession>
<dbReference type="GO" id="GO:0020037">
    <property type="term" value="F:heme binding"/>
    <property type="evidence" value="ECO:0007669"/>
    <property type="project" value="InterPro"/>
</dbReference>
<keyword evidence="4 7" id="KW-0561">Oxygen transport</keyword>
<keyword evidence="5" id="KW-0479">Metal-binding</keyword>
<dbReference type="Proteomes" id="UP000008227">
    <property type="component" value="Chromosome 3"/>
</dbReference>